<evidence type="ECO:0000256" key="1">
    <source>
        <dbReference type="ARBA" id="ARBA00009431"/>
    </source>
</evidence>
<dbReference type="AlphaFoldDB" id="A0A7S3SI40"/>
<dbReference type="Gene3D" id="3.40.50.1820">
    <property type="entry name" value="alpha/beta hydrolase"/>
    <property type="match status" value="1"/>
</dbReference>
<dbReference type="PRINTS" id="PR00724">
    <property type="entry name" value="CRBOXYPTASEC"/>
</dbReference>
<dbReference type="GO" id="GO:0004185">
    <property type="term" value="F:serine-type carboxypeptidase activity"/>
    <property type="evidence" value="ECO:0007669"/>
    <property type="project" value="UniProtKB-UniRule"/>
</dbReference>
<keyword evidence="2 7" id="KW-0121">Carboxypeptidase</keyword>
<dbReference type="InterPro" id="IPR018202">
    <property type="entry name" value="Ser_caboxypep_ser_AS"/>
</dbReference>
<evidence type="ECO:0000256" key="4">
    <source>
        <dbReference type="ARBA" id="ARBA00022729"/>
    </source>
</evidence>
<keyword evidence="6" id="KW-0325">Glycoprotein</keyword>
<keyword evidence="4" id="KW-0732">Signal</keyword>
<evidence type="ECO:0000256" key="6">
    <source>
        <dbReference type="ARBA" id="ARBA00023180"/>
    </source>
</evidence>
<reference evidence="8" key="1">
    <citation type="submission" date="2021-01" db="EMBL/GenBank/DDBJ databases">
        <authorList>
            <person name="Corre E."/>
            <person name="Pelletier E."/>
            <person name="Niang G."/>
            <person name="Scheremetjew M."/>
            <person name="Finn R."/>
            <person name="Kale V."/>
            <person name="Holt S."/>
            <person name="Cochrane G."/>
            <person name="Meng A."/>
            <person name="Brown T."/>
            <person name="Cohen L."/>
        </authorList>
    </citation>
    <scope>NUCLEOTIDE SEQUENCE</scope>
    <source>
        <strain evidence="8">SPMC142</strain>
    </source>
</reference>
<dbReference type="InterPro" id="IPR029058">
    <property type="entry name" value="AB_hydrolase_fold"/>
</dbReference>
<comment type="similarity">
    <text evidence="1 7">Belongs to the peptidase S10 family.</text>
</comment>
<dbReference type="EMBL" id="HBIQ01045616">
    <property type="protein sequence ID" value="CAE0555314.1"/>
    <property type="molecule type" value="Transcribed_RNA"/>
</dbReference>
<dbReference type="Pfam" id="PF00450">
    <property type="entry name" value="Peptidase_S10"/>
    <property type="match status" value="1"/>
</dbReference>
<evidence type="ECO:0000256" key="3">
    <source>
        <dbReference type="ARBA" id="ARBA00022670"/>
    </source>
</evidence>
<dbReference type="PROSITE" id="PS00131">
    <property type="entry name" value="CARBOXYPEPT_SER_SER"/>
    <property type="match status" value="1"/>
</dbReference>
<evidence type="ECO:0000256" key="7">
    <source>
        <dbReference type="RuleBase" id="RU361156"/>
    </source>
</evidence>
<accession>A0A7S3SI40</accession>
<keyword evidence="5 7" id="KW-0378">Hydrolase</keyword>
<dbReference type="SUPFAM" id="SSF53474">
    <property type="entry name" value="alpha/beta-Hydrolases"/>
    <property type="match status" value="1"/>
</dbReference>
<organism evidence="8">
    <name type="scientific">Strombidinopsis acuminata</name>
    <dbReference type="NCBI Taxonomy" id="141414"/>
    <lineage>
        <taxon>Eukaryota</taxon>
        <taxon>Sar</taxon>
        <taxon>Alveolata</taxon>
        <taxon>Ciliophora</taxon>
        <taxon>Intramacronucleata</taxon>
        <taxon>Spirotrichea</taxon>
        <taxon>Choreotrichia</taxon>
        <taxon>Choreotrichida</taxon>
        <taxon>Strombidinopsidae</taxon>
        <taxon>Strombidinopsis</taxon>
    </lineage>
</organism>
<evidence type="ECO:0000256" key="5">
    <source>
        <dbReference type="ARBA" id="ARBA00022801"/>
    </source>
</evidence>
<dbReference type="InterPro" id="IPR001563">
    <property type="entry name" value="Peptidase_S10"/>
</dbReference>
<keyword evidence="3 7" id="KW-0645">Protease</keyword>
<name>A0A7S3SI40_9SPIT</name>
<dbReference type="PANTHER" id="PTHR11802">
    <property type="entry name" value="SERINE PROTEASE FAMILY S10 SERINE CARBOXYPEPTIDASE"/>
    <property type="match status" value="1"/>
</dbReference>
<evidence type="ECO:0000313" key="8">
    <source>
        <dbReference type="EMBL" id="CAE0555314.1"/>
    </source>
</evidence>
<dbReference type="PANTHER" id="PTHR11802:SF113">
    <property type="entry name" value="SERINE CARBOXYPEPTIDASE CTSA-4.1"/>
    <property type="match status" value="1"/>
</dbReference>
<dbReference type="EC" id="3.4.16.-" evidence="7"/>
<evidence type="ECO:0000256" key="2">
    <source>
        <dbReference type="ARBA" id="ARBA00022645"/>
    </source>
</evidence>
<gene>
    <name evidence="8" type="ORF">SACU0126_LOCUS14462</name>
</gene>
<proteinExistence type="inferred from homology"/>
<sequence length="305" mass="34737">MLRGFVEQNPEFAGRDFYITGESYAGHYVPAISHYLAFTATDVNLNLKGIAIGNGLTDPYEQYPAYAKFSYENGLISKKWDDVMIGGMKACQGLIYESQHQESKKLDVAALEFCQILADSVIGNPLHPKFNVYDIREPCDTPPLCYDFSQSDAFLNREDVQTTLGVTGRKWVECDTLVHTYLLGDWMTNLMPQVAEILDQTQIEVLVYSGDKDWICNWRGGEAWTAATKWSSKQEFNDAEYEKWSVNGTDAGEMRQYGNLHFLRIYEAGHMVPMDQPENALEMVKRFIANDWSLTEEQPSLDIIQ</sequence>
<dbReference type="GO" id="GO:0006508">
    <property type="term" value="P:proteolysis"/>
    <property type="evidence" value="ECO:0007669"/>
    <property type="project" value="UniProtKB-KW"/>
</dbReference>
<protein>
    <recommendedName>
        <fullName evidence="7">Carboxypeptidase</fullName>
        <ecNumber evidence="7">3.4.16.-</ecNumber>
    </recommendedName>
</protein>